<dbReference type="PROSITE" id="PS00842">
    <property type="entry name" value="XPG_2"/>
    <property type="match status" value="1"/>
</dbReference>
<dbReference type="GO" id="GO:0043137">
    <property type="term" value="P:DNA replication, removal of RNA primer"/>
    <property type="evidence" value="ECO:0007669"/>
    <property type="project" value="UniProtKB-UniRule"/>
</dbReference>
<keyword evidence="14" id="KW-1185">Reference proteome</keyword>
<dbReference type="Gene3D" id="3.40.50.1010">
    <property type="entry name" value="5'-nuclease"/>
    <property type="match status" value="1"/>
</dbReference>
<dbReference type="PROSITE" id="PS00841">
    <property type="entry name" value="XPG_1"/>
    <property type="match status" value="1"/>
</dbReference>
<dbReference type="PRINTS" id="PR00853">
    <property type="entry name" value="XPGRADSUPER"/>
</dbReference>
<dbReference type="Gene3D" id="1.10.150.20">
    <property type="entry name" value="5' to 3' exonuclease, C-terminal subdomain"/>
    <property type="match status" value="1"/>
</dbReference>
<keyword evidence="5 10" id="KW-0227">DNA damage</keyword>
<evidence type="ECO:0000256" key="2">
    <source>
        <dbReference type="ARBA" id="ARBA00022722"/>
    </source>
</evidence>
<evidence type="ECO:0000256" key="8">
    <source>
        <dbReference type="ARBA" id="ARBA00022842"/>
    </source>
</evidence>
<evidence type="ECO:0000313" key="14">
    <source>
        <dbReference type="Proteomes" id="UP001652623"/>
    </source>
</evidence>
<comment type="similarity">
    <text evidence="10">Belongs to the XPG/RAD2 endonuclease family. FEN1 subfamily.</text>
</comment>
<gene>
    <name evidence="15" type="primary">LOC107411672</name>
</gene>
<dbReference type="SUPFAM" id="SSF88723">
    <property type="entry name" value="PIN domain-like"/>
    <property type="match status" value="1"/>
</dbReference>
<dbReference type="GeneID" id="107411672"/>
<comment type="subcellular location">
    <subcellularLocation>
        <location evidence="10">Nucleus</location>
        <location evidence="10">Nucleolus</location>
    </subcellularLocation>
    <subcellularLocation>
        <location evidence="10">Nucleus</location>
        <location evidence="10">Nucleoplasm</location>
    </subcellularLocation>
    <subcellularLocation>
        <location evidence="10">Mitochondrion</location>
    </subcellularLocation>
    <text evidence="10">Resides mostly in the nucleoli and relocalizes to the nucleoplasm upon DNA damage.</text>
</comment>
<dbReference type="Pfam" id="PF00867">
    <property type="entry name" value="XPG_I"/>
    <property type="match status" value="1"/>
</dbReference>
<evidence type="ECO:0000256" key="5">
    <source>
        <dbReference type="ARBA" id="ARBA00022763"/>
    </source>
</evidence>
<dbReference type="InterPro" id="IPR019974">
    <property type="entry name" value="XPG_CS"/>
</dbReference>
<keyword evidence="10" id="KW-0539">Nucleus</keyword>
<dbReference type="GO" id="GO:0005739">
    <property type="term" value="C:mitochondrion"/>
    <property type="evidence" value="ECO:0007669"/>
    <property type="project" value="UniProtKB-SubCell"/>
</dbReference>
<dbReference type="PANTHER" id="PTHR11081">
    <property type="entry name" value="FLAP ENDONUCLEASE FAMILY MEMBER"/>
    <property type="match status" value="1"/>
</dbReference>
<dbReference type="GO" id="GO:0000287">
    <property type="term" value="F:magnesium ion binding"/>
    <property type="evidence" value="ECO:0007669"/>
    <property type="project" value="UniProtKB-UniRule"/>
</dbReference>
<dbReference type="InterPro" id="IPR006086">
    <property type="entry name" value="XPG-I_dom"/>
</dbReference>
<dbReference type="HAMAP" id="MF_00614">
    <property type="entry name" value="Fen"/>
    <property type="match status" value="1"/>
</dbReference>
<evidence type="ECO:0000256" key="7">
    <source>
        <dbReference type="ARBA" id="ARBA00022839"/>
    </source>
</evidence>
<organism evidence="14 15">
    <name type="scientific">Ziziphus jujuba</name>
    <name type="common">Chinese jujube</name>
    <name type="synonym">Ziziphus sativa</name>
    <dbReference type="NCBI Taxonomy" id="326968"/>
    <lineage>
        <taxon>Eukaryota</taxon>
        <taxon>Viridiplantae</taxon>
        <taxon>Streptophyta</taxon>
        <taxon>Embryophyta</taxon>
        <taxon>Tracheophyta</taxon>
        <taxon>Spermatophyta</taxon>
        <taxon>Magnoliopsida</taxon>
        <taxon>eudicotyledons</taxon>
        <taxon>Gunneridae</taxon>
        <taxon>Pentapetalae</taxon>
        <taxon>rosids</taxon>
        <taxon>fabids</taxon>
        <taxon>Rosales</taxon>
        <taxon>Rhamnaceae</taxon>
        <taxon>Paliureae</taxon>
        <taxon>Ziziphus</taxon>
    </lineage>
</organism>
<dbReference type="InterPro" id="IPR029060">
    <property type="entry name" value="PIN-like_dom_sf"/>
</dbReference>
<keyword evidence="10" id="KW-0496">Mitochondrion</keyword>
<dbReference type="EC" id="3.1.-.-" evidence="10"/>
<accession>A0A6P3ZMJ0</accession>
<evidence type="ECO:0000256" key="3">
    <source>
        <dbReference type="ARBA" id="ARBA00022723"/>
    </source>
</evidence>
<dbReference type="GO" id="GO:0005730">
    <property type="term" value="C:nucleolus"/>
    <property type="evidence" value="ECO:0007669"/>
    <property type="project" value="UniProtKB-SubCell"/>
</dbReference>
<dbReference type="GO" id="GO:0006284">
    <property type="term" value="P:base-excision repair"/>
    <property type="evidence" value="ECO:0007669"/>
    <property type="project" value="UniProtKB-UniRule"/>
</dbReference>
<keyword evidence="6 10" id="KW-0378">Hydrolase</keyword>
<dbReference type="SUPFAM" id="SSF47807">
    <property type="entry name" value="5' to 3' exonuclease, C-terminal subdomain"/>
    <property type="match status" value="1"/>
</dbReference>
<dbReference type="RefSeq" id="XP_015874785.2">
    <property type="nucleotide sequence ID" value="XM_016019299.4"/>
</dbReference>
<feature type="compositionally biased region" description="Basic residues" evidence="11">
    <location>
        <begin position="372"/>
        <end position="383"/>
    </location>
</feature>
<dbReference type="Proteomes" id="UP001652623">
    <property type="component" value="Chromosome 10"/>
</dbReference>
<evidence type="ECO:0000256" key="11">
    <source>
        <dbReference type="SAM" id="MobiDB-lite"/>
    </source>
</evidence>
<comment type="function">
    <text evidence="10">Structure-specific nuclease with 5'-flap endonuclease and 5'-3' exonuclease activities involved in DNA replication and repair. During DNA replication, cleaves the 5'-overhanging flap structure that is generated by displacement synthesis when DNA polymerase encounters the 5'-end of a downstream Okazaki fragment. It enters the flap from the 5'-end and then tracks to cleave the flap base, leaving a nick for ligation. Also involved in the long patch base excision repair (LP-BER) pathway, by cleaving within the apurinic/apyrimidinic (AP) site-terminated flap. Acts as a genome stabilization factor that prevents flaps from equilibrating into structures that lead to duplications and deletions. Also possesses 5'-3' exonuclease activity on nicked or gapped double-stranded DNA, and exhibits RNase H activity. Also involved in replication and repair of rDNA and in repairing mitochondrial DNA.</text>
</comment>
<evidence type="ECO:0000259" key="13">
    <source>
        <dbReference type="SMART" id="SM00485"/>
    </source>
</evidence>
<evidence type="ECO:0000256" key="10">
    <source>
        <dbReference type="HAMAP-Rule" id="MF_03140"/>
    </source>
</evidence>
<dbReference type="Pfam" id="PF00752">
    <property type="entry name" value="XPG_N"/>
    <property type="match status" value="1"/>
</dbReference>
<evidence type="ECO:0000256" key="1">
    <source>
        <dbReference type="ARBA" id="ARBA00022705"/>
    </source>
</evidence>
<keyword evidence="1 10" id="KW-0235">DNA replication</keyword>
<dbReference type="SMART" id="SM00485">
    <property type="entry name" value="XPGN"/>
    <property type="match status" value="1"/>
</dbReference>
<dbReference type="CDD" id="cd09907">
    <property type="entry name" value="H3TH_FEN1-Euk"/>
    <property type="match status" value="1"/>
</dbReference>
<evidence type="ECO:0000313" key="15">
    <source>
        <dbReference type="RefSeq" id="XP_015874785.2"/>
    </source>
</evidence>
<keyword evidence="8 10" id="KW-0460">Magnesium</keyword>
<evidence type="ECO:0000259" key="12">
    <source>
        <dbReference type="SMART" id="SM00484"/>
    </source>
</evidence>
<reference evidence="15" key="1">
    <citation type="submission" date="2025-08" db="UniProtKB">
        <authorList>
            <consortium name="RefSeq"/>
        </authorList>
    </citation>
    <scope>IDENTIFICATION</scope>
    <source>
        <tissue evidence="15">Seedling</tissue>
    </source>
</reference>
<dbReference type="PANTHER" id="PTHR11081:SF9">
    <property type="entry name" value="FLAP ENDONUCLEASE 1"/>
    <property type="match status" value="1"/>
</dbReference>
<dbReference type="InterPro" id="IPR006085">
    <property type="entry name" value="XPG_DNA_repair_N"/>
</dbReference>
<dbReference type="InterPro" id="IPR036279">
    <property type="entry name" value="5-3_exonuclease_C_sf"/>
</dbReference>
<dbReference type="SMART" id="SM00279">
    <property type="entry name" value="HhH2"/>
    <property type="match status" value="1"/>
</dbReference>
<keyword evidence="10" id="KW-0597">Phosphoprotein</keyword>
<keyword evidence="7 10" id="KW-0269">Exonuclease</keyword>
<dbReference type="GO" id="GO:0003677">
    <property type="term" value="F:DNA binding"/>
    <property type="evidence" value="ECO:0007669"/>
    <property type="project" value="UniProtKB-UniRule"/>
</dbReference>
<dbReference type="GO" id="GO:0017108">
    <property type="term" value="F:5'-flap endonuclease activity"/>
    <property type="evidence" value="ECO:0007669"/>
    <property type="project" value="UniProtKB-UniRule"/>
</dbReference>
<feature type="domain" description="XPG N-terminal" evidence="13">
    <location>
        <begin position="1"/>
        <end position="108"/>
    </location>
</feature>
<dbReference type="GO" id="GO:0005654">
    <property type="term" value="C:nucleoplasm"/>
    <property type="evidence" value="ECO:0007669"/>
    <property type="project" value="UniProtKB-SubCell"/>
</dbReference>
<keyword evidence="2 10" id="KW-0540">Nuclease</keyword>
<keyword evidence="4 10" id="KW-0255">Endonuclease</keyword>
<evidence type="ECO:0000256" key="6">
    <source>
        <dbReference type="ARBA" id="ARBA00022801"/>
    </source>
</evidence>
<proteinExistence type="inferred from homology"/>
<keyword evidence="3 10" id="KW-0479">Metal-binding</keyword>
<dbReference type="CDD" id="cd09867">
    <property type="entry name" value="PIN_FEN1"/>
    <property type="match status" value="1"/>
</dbReference>
<keyword evidence="9 10" id="KW-0234">DNA repair</keyword>
<dbReference type="InterPro" id="IPR008918">
    <property type="entry name" value="HhH2"/>
</dbReference>
<comment type="cofactor">
    <cofactor evidence="10">
        <name>Mg(2+)</name>
        <dbReference type="ChEBI" id="CHEBI:18420"/>
    </cofactor>
    <text evidence="10">Binds 2 magnesium ions per subunit. They probably participate in the reaction catalyzed by the enzyme. May bind an additional third magnesium ion after substrate binding.</text>
</comment>
<dbReference type="AlphaFoldDB" id="A0A6P3ZMJ0"/>
<feature type="region of interest" description="Disordered" evidence="11">
    <location>
        <begin position="353"/>
        <end position="383"/>
    </location>
</feature>
<dbReference type="SMART" id="SM00484">
    <property type="entry name" value="XPGI"/>
    <property type="match status" value="1"/>
</dbReference>
<protein>
    <recommendedName>
        <fullName evidence="10">Flap endonuclease 1</fullName>
        <shortName evidence="10">FEN-1</shortName>
        <ecNumber evidence="10">3.1.-.-</ecNumber>
    </recommendedName>
    <alternativeName>
        <fullName evidence="10">Flap structure-specific endonuclease 1</fullName>
    </alternativeName>
</protein>
<dbReference type="GO" id="GO:0008409">
    <property type="term" value="F:5'-3' exonuclease activity"/>
    <property type="evidence" value="ECO:0007669"/>
    <property type="project" value="UniProtKB-UniRule"/>
</dbReference>
<sequence>MGIKGLTKLLADNAPKAMKEQKFESYFGRKIAIDASMSIYQFLIVVGRVGTEMLTNEAGEVTSHLQGMFTRTIRLLEAGIKPVYVFDGQPPEMKKQELAKRYEKRADATGDLEEAMKTGNKEDIEKFSKRTVKVTKQHNDDCKRLLKLMGVPVIEAPSEAEAQCAALCKSGKVYAVASEDMDSLTFGAPRFLRHLMDPSSRKVPVMEFEISKILEELNLTMDQFIDLCILSGCDYCDSIRGIGGQTALKLIRQHGSIENILENINRERYQIPDDWPYQEARQLFKEPEVYTDAEQDEIKWAAPDEEGLITFLVNENGFNSDRVTKAIEKIKAAKNKSSQGRLEAFFKPVANPTVPIKRKETPGSAVKEAANKKSKAGGGKKKK</sequence>
<evidence type="ECO:0000256" key="9">
    <source>
        <dbReference type="ARBA" id="ARBA00023204"/>
    </source>
</evidence>
<dbReference type="InterPro" id="IPR006084">
    <property type="entry name" value="XPG/Rad2"/>
</dbReference>
<dbReference type="InterPro" id="IPR023426">
    <property type="entry name" value="Flap_endonuc"/>
</dbReference>
<evidence type="ECO:0000256" key="4">
    <source>
        <dbReference type="ARBA" id="ARBA00022759"/>
    </source>
</evidence>
<name>A0A6P3ZMJ0_ZIZJJ</name>
<feature type="domain" description="XPG-I" evidence="12">
    <location>
        <begin position="147"/>
        <end position="219"/>
    </location>
</feature>